<feature type="transmembrane region" description="Helical" evidence="14">
    <location>
        <begin position="47"/>
        <end position="67"/>
    </location>
</feature>
<keyword evidence="10" id="KW-0449">Lipoprotein</keyword>
<dbReference type="GO" id="GO:0031966">
    <property type="term" value="C:mitochondrial membrane"/>
    <property type="evidence" value="ECO:0007669"/>
    <property type="project" value="UniProtKB-SubCell"/>
</dbReference>
<dbReference type="PROSITE" id="PS50216">
    <property type="entry name" value="DHHC"/>
    <property type="match status" value="1"/>
</dbReference>
<feature type="compositionally biased region" description="Pro residues" evidence="15">
    <location>
        <begin position="670"/>
        <end position="679"/>
    </location>
</feature>
<evidence type="ECO:0000256" key="11">
    <source>
        <dbReference type="ARBA" id="ARBA00023315"/>
    </source>
</evidence>
<dbReference type="AlphaFoldDB" id="A0A8D0U755"/>
<feature type="compositionally biased region" description="Low complexity" evidence="15">
    <location>
        <begin position="650"/>
        <end position="663"/>
    </location>
</feature>
<organism evidence="17 18">
    <name type="scientific">Sus scrofa</name>
    <name type="common">Pig</name>
    <dbReference type="NCBI Taxonomy" id="9823"/>
    <lineage>
        <taxon>Eukaryota</taxon>
        <taxon>Metazoa</taxon>
        <taxon>Chordata</taxon>
        <taxon>Craniata</taxon>
        <taxon>Vertebrata</taxon>
        <taxon>Euteleostomi</taxon>
        <taxon>Mammalia</taxon>
        <taxon>Eutheria</taxon>
        <taxon>Laurasiatheria</taxon>
        <taxon>Artiodactyla</taxon>
        <taxon>Suina</taxon>
        <taxon>Suidae</taxon>
        <taxon>Sus</taxon>
    </lineage>
</organism>
<proteinExistence type="inferred from homology"/>
<dbReference type="GO" id="GO:0019706">
    <property type="term" value="F:protein-cysteine S-palmitoyltransferase activity"/>
    <property type="evidence" value="ECO:0007669"/>
    <property type="project" value="UniProtKB-EC"/>
</dbReference>
<feature type="transmembrane region" description="Helical" evidence="14">
    <location>
        <begin position="12"/>
        <end position="35"/>
    </location>
</feature>
<evidence type="ECO:0000256" key="5">
    <source>
        <dbReference type="ARBA" id="ARBA00022989"/>
    </source>
</evidence>
<comment type="subcellular location">
    <subcellularLocation>
        <location evidence="2">Golgi apparatus membrane</location>
        <topology evidence="2">Multi-pass membrane protein</topology>
    </subcellularLocation>
    <subcellularLocation>
        <location evidence="1">Mitochondrion membrane</location>
        <topology evidence="1">Multi-pass membrane protein</topology>
    </subcellularLocation>
</comment>
<dbReference type="InterPro" id="IPR001594">
    <property type="entry name" value="Palmitoyltrfase_DHHC"/>
</dbReference>
<comment type="similarity">
    <text evidence="12">Belongs to the DHHC palmitoyltransferase family. ERF2/ZDHHC9 subfamily.</text>
</comment>
<feature type="transmembrane region" description="Helical" evidence="14">
    <location>
        <begin position="184"/>
        <end position="210"/>
    </location>
</feature>
<dbReference type="Proteomes" id="UP000694726">
    <property type="component" value="Unplaced"/>
</dbReference>
<dbReference type="PANTHER" id="PTHR12349:SF1">
    <property type="entry name" value="PALMITOYLTRANSFERASE ZDHHC8"/>
    <property type="match status" value="1"/>
</dbReference>
<evidence type="ECO:0000256" key="1">
    <source>
        <dbReference type="ARBA" id="ARBA00004225"/>
    </source>
</evidence>
<feature type="region of interest" description="Disordered" evidence="15">
    <location>
        <begin position="503"/>
        <end position="540"/>
    </location>
</feature>
<name>A0A8D0U755_PIG</name>
<keyword evidence="11 14" id="KW-0012">Acyltransferase</keyword>
<keyword evidence="5 14" id="KW-1133">Transmembrane helix</keyword>
<evidence type="ECO:0000256" key="12">
    <source>
        <dbReference type="ARBA" id="ARBA00023463"/>
    </source>
</evidence>
<sequence length="900" mass="96058">MPRSPGTRLKPAKYIPVATAAALLVGSSTLFFVFTCPWLTRAVSPAVPVYNGILFLFVLANFSMATFMDPGVFPRADEDEDKEDDFRAPLYKNVDVRGIQVRMKWCATCHFYRPPRCSHCSVCDNCVEDFDHHCPWVNNCIGRRNYRYFFLFLLSLSAHMVGVVAFGLVYVLNHAEGLGAAHTTITMAVMCVAGLFFIPVIGLTGFHVVLVTRGRTTNEQVTGKFRGGVNPFTRGCYGNVEHVLCSPLAPRYVVEPPRLPLAVRLKPPFLRPELLERAPLKVKLSDNGLKAGLGRSKSKGSLDGLDEKPLDLGPPLPPKAEASTFGSDLQTPRPGSAESALSAHRTSPPTPAMYKFRPNFPTGPKAPFCGPGEQVTGTDSLTLGDDSIHSLDFASEPSLDLPDYPPGGLHAAYPPSPPLSAADTFSGALRSLSLKAASRRGGDHVALQPLRSEGGPPTPHRGLFAPHALPNRNGSLSYDSLLNPGSPGGHACPAHSSAGVPGYRSPYLHTGAVGDPPRPPPRSFSPVLGPRPREPSPVRYDNLSRTIMASIQERKDREERERLLRSQADSLFGDSGVYDAPSSYSLQQASVLSEGPRGPVVRFGSRDDLVAGPGFGGARNPALQASLSSLSSTVSRAPRTSSSSLQADLANSSAPGARPASGSHRSPARQVPPSPPGTPRSPSYAGPKAVAFIHTDLPEPPPSLAVQRDHPQLKMGAAWPAQGAPQPAPVPPWPPRGPPTAAGPLESSHWGAPAWGCVPPAFGCLQPFSQPLRAPSGSPSRRLWGPGGQAATDPWMWAGVPSPPATPRLTPSPPGPVTLYPPTSGSPHLLQRLQHPRWRPWNCWDQHSLPRCRVPTSPPDQALYMALLPQGAPASVGWAGWRVSGCPCRSLHSPVPVSST</sequence>
<evidence type="ECO:0000256" key="4">
    <source>
        <dbReference type="ARBA" id="ARBA00022692"/>
    </source>
</evidence>
<evidence type="ECO:0000313" key="18">
    <source>
        <dbReference type="Proteomes" id="UP000694726"/>
    </source>
</evidence>
<comment type="domain">
    <text evidence="14">The DHHC domain is required for palmitoyltransferase activity.</text>
</comment>
<evidence type="ECO:0000256" key="15">
    <source>
        <dbReference type="SAM" id="MobiDB-lite"/>
    </source>
</evidence>
<feature type="transmembrane region" description="Helical" evidence="14">
    <location>
        <begin position="148"/>
        <end position="172"/>
    </location>
</feature>
<evidence type="ECO:0000256" key="3">
    <source>
        <dbReference type="ARBA" id="ARBA00022679"/>
    </source>
</evidence>
<dbReference type="EC" id="2.3.1.225" evidence="14"/>
<evidence type="ECO:0000256" key="7">
    <source>
        <dbReference type="ARBA" id="ARBA00023128"/>
    </source>
</evidence>
<keyword evidence="7" id="KW-0496">Mitochondrion</keyword>
<evidence type="ECO:0000259" key="16">
    <source>
        <dbReference type="Pfam" id="PF01529"/>
    </source>
</evidence>
<evidence type="ECO:0000256" key="9">
    <source>
        <dbReference type="ARBA" id="ARBA00023139"/>
    </source>
</evidence>
<protein>
    <recommendedName>
        <fullName evidence="14">Palmitoyltransferase</fullName>
        <ecNumber evidence="14">2.3.1.225</ecNumber>
    </recommendedName>
</protein>
<dbReference type="GO" id="GO:0000139">
    <property type="term" value="C:Golgi membrane"/>
    <property type="evidence" value="ECO:0007669"/>
    <property type="project" value="UniProtKB-SubCell"/>
</dbReference>
<reference evidence="17" key="1">
    <citation type="submission" date="2025-08" db="UniProtKB">
        <authorList>
            <consortium name="Ensembl"/>
        </authorList>
    </citation>
    <scope>IDENTIFICATION</scope>
</reference>
<dbReference type="PANTHER" id="PTHR12349">
    <property type="entry name" value="ANKYRIN REPEAT AND LEM DOMAIN-CONTAINING PROTEIN 2"/>
    <property type="match status" value="1"/>
</dbReference>
<feature type="compositionally biased region" description="Polar residues" evidence="15">
    <location>
        <begin position="634"/>
        <end position="646"/>
    </location>
</feature>
<keyword evidence="8 14" id="KW-0472">Membrane</keyword>
<feature type="domain" description="Palmitoyltransferase DHHC" evidence="16">
    <location>
        <begin position="102"/>
        <end position="222"/>
    </location>
</feature>
<accession>A0A8D0U755</accession>
<evidence type="ECO:0000256" key="8">
    <source>
        <dbReference type="ARBA" id="ARBA00023136"/>
    </source>
</evidence>
<keyword evidence="9" id="KW-0564">Palmitate</keyword>
<comment type="catalytic activity">
    <reaction evidence="13">
        <text>L-cysteinyl-[protein] + hexadecanoyl-CoA = S-hexadecanoyl-L-cysteinyl-[protein] + CoA</text>
        <dbReference type="Rhea" id="RHEA:36683"/>
        <dbReference type="Rhea" id="RHEA-COMP:10131"/>
        <dbReference type="Rhea" id="RHEA-COMP:11032"/>
        <dbReference type="ChEBI" id="CHEBI:29950"/>
        <dbReference type="ChEBI" id="CHEBI:57287"/>
        <dbReference type="ChEBI" id="CHEBI:57379"/>
        <dbReference type="ChEBI" id="CHEBI:74151"/>
        <dbReference type="EC" id="2.3.1.225"/>
    </reaction>
    <physiologicalReaction direction="left-to-right" evidence="13">
        <dbReference type="Rhea" id="RHEA:36684"/>
    </physiologicalReaction>
</comment>
<dbReference type="Pfam" id="PF01529">
    <property type="entry name" value="DHHC"/>
    <property type="match status" value="1"/>
</dbReference>
<evidence type="ECO:0000256" key="13">
    <source>
        <dbReference type="ARBA" id="ARBA00047790"/>
    </source>
</evidence>
<feature type="region of interest" description="Disordered" evidence="15">
    <location>
        <begin position="292"/>
        <end position="351"/>
    </location>
</feature>
<gene>
    <name evidence="17" type="primary">ZDHHC8</name>
</gene>
<feature type="region of interest" description="Disordered" evidence="15">
    <location>
        <begin position="634"/>
        <end position="686"/>
    </location>
</feature>
<evidence type="ECO:0000256" key="10">
    <source>
        <dbReference type="ARBA" id="ARBA00023288"/>
    </source>
</evidence>
<evidence type="ECO:0000256" key="6">
    <source>
        <dbReference type="ARBA" id="ARBA00023034"/>
    </source>
</evidence>
<keyword evidence="6" id="KW-0333">Golgi apparatus</keyword>
<keyword evidence="4 14" id="KW-0812">Transmembrane</keyword>
<evidence type="ECO:0000256" key="14">
    <source>
        <dbReference type="RuleBase" id="RU079119"/>
    </source>
</evidence>
<feature type="region of interest" description="Disordered" evidence="15">
    <location>
        <begin position="446"/>
        <end position="470"/>
    </location>
</feature>
<keyword evidence="3 14" id="KW-0808">Transferase</keyword>
<evidence type="ECO:0000313" key="17">
    <source>
        <dbReference type="Ensembl" id="ENSSSCP00015029628.1"/>
    </source>
</evidence>
<evidence type="ECO:0000256" key="2">
    <source>
        <dbReference type="ARBA" id="ARBA00004653"/>
    </source>
</evidence>
<dbReference type="Ensembl" id="ENSSSCT00015073787.1">
    <property type="protein sequence ID" value="ENSSSCP00015029628.1"/>
    <property type="gene ID" value="ENSSSCG00015055054.1"/>
</dbReference>